<gene>
    <name evidence="1" type="ORF">DSL92_01725</name>
</gene>
<name>A0A432JLL9_9GAMM</name>
<accession>A0A432JLL9</accession>
<evidence type="ECO:0000313" key="1">
    <source>
        <dbReference type="EMBL" id="RUA23015.1"/>
    </source>
</evidence>
<proteinExistence type="predicted"/>
<reference evidence="1" key="1">
    <citation type="submission" date="2018-12" db="EMBL/GenBank/DDBJ databases">
        <authorList>
            <person name="Jadhav K."/>
            <person name="Kushwaha B."/>
            <person name="Jadhav I."/>
        </authorList>
    </citation>
    <scope>NUCLEOTIDE SEQUENCE [LARGE SCALE GENOMIC DNA]</scope>
    <source>
        <strain evidence="1">SBS 10</strain>
    </source>
</reference>
<protein>
    <submittedName>
        <fullName evidence="1">Uncharacterized protein</fullName>
    </submittedName>
</protein>
<comment type="caution">
    <text evidence="1">The sequence shown here is derived from an EMBL/GenBank/DDBJ whole genome shotgun (WGS) entry which is preliminary data.</text>
</comment>
<organism evidence="1">
    <name type="scientific">Billgrantia gudaonensis</name>
    <dbReference type="NCBI Taxonomy" id="376427"/>
    <lineage>
        <taxon>Bacteria</taxon>
        <taxon>Pseudomonadati</taxon>
        <taxon>Pseudomonadota</taxon>
        <taxon>Gammaproteobacteria</taxon>
        <taxon>Oceanospirillales</taxon>
        <taxon>Halomonadaceae</taxon>
        <taxon>Billgrantia</taxon>
    </lineage>
</organism>
<dbReference type="EMBL" id="RXHI01000004">
    <property type="protein sequence ID" value="RUA23015.1"/>
    <property type="molecule type" value="Genomic_DNA"/>
</dbReference>
<dbReference type="AlphaFoldDB" id="A0A432JLL9"/>
<sequence length="72" mass="8024">MTDVGPTEAAAAWQTIPGNRVIGVPQRLCRTCRSCQRSGDDRGHRSLLRHRAGRRCIFRLEDPKPCLRAVPG</sequence>